<evidence type="ECO:0000256" key="2">
    <source>
        <dbReference type="SAM" id="SignalP"/>
    </source>
</evidence>
<dbReference type="RefSeq" id="WP_086273342.1">
    <property type="nucleotide sequence ID" value="NZ_NGKU01000001.1"/>
</dbReference>
<dbReference type="AlphaFoldDB" id="A0A242A3U0"/>
<evidence type="ECO:0000256" key="1">
    <source>
        <dbReference type="ARBA" id="ARBA00022729"/>
    </source>
</evidence>
<name>A0A242A3U0_9ENTE</name>
<feature type="signal peptide" evidence="2">
    <location>
        <begin position="1"/>
        <end position="23"/>
    </location>
</feature>
<keyword evidence="4" id="KW-1185">Reference proteome</keyword>
<reference evidence="3 4" key="1">
    <citation type="submission" date="2017-05" db="EMBL/GenBank/DDBJ databases">
        <title>The Genome Sequence of Enterococcus sp. 8G7_MSG3316.</title>
        <authorList>
            <consortium name="The Broad Institute Genomics Platform"/>
            <consortium name="The Broad Institute Genomic Center for Infectious Diseases"/>
            <person name="Earl A."/>
            <person name="Manson A."/>
            <person name="Schwartman J."/>
            <person name="Gilmore M."/>
            <person name="Abouelleil A."/>
            <person name="Cao P."/>
            <person name="Chapman S."/>
            <person name="Cusick C."/>
            <person name="Shea T."/>
            <person name="Young S."/>
            <person name="Neafsey D."/>
            <person name="Nusbaum C."/>
            <person name="Birren B."/>
        </authorList>
    </citation>
    <scope>NUCLEOTIDE SEQUENCE [LARGE SCALE GENOMIC DNA]</scope>
    <source>
        <strain evidence="3 4">8G7_MSG3316</strain>
    </source>
</reference>
<dbReference type="STRING" id="1834191.A5886_000343"/>
<dbReference type="PANTHER" id="PTHR43649:SF33">
    <property type="entry name" value="POLYGALACTURONAN_RHAMNOGALACTURONAN-BINDING PROTEIN YTCQ"/>
    <property type="match status" value="1"/>
</dbReference>
<gene>
    <name evidence="3" type="ORF">A5886_000343</name>
</gene>
<accession>A0A242A3U0</accession>
<dbReference type="SUPFAM" id="SSF53850">
    <property type="entry name" value="Periplasmic binding protein-like II"/>
    <property type="match status" value="1"/>
</dbReference>
<dbReference type="Gene3D" id="3.40.190.10">
    <property type="entry name" value="Periplasmic binding protein-like II"/>
    <property type="match status" value="2"/>
</dbReference>
<feature type="chain" id="PRO_5039343336" description="Extracellular solute-binding protein" evidence="2">
    <location>
        <begin position="24"/>
        <end position="522"/>
    </location>
</feature>
<dbReference type="PROSITE" id="PS51257">
    <property type="entry name" value="PROKAR_LIPOPROTEIN"/>
    <property type="match status" value="1"/>
</dbReference>
<dbReference type="InterPro" id="IPR050490">
    <property type="entry name" value="Bact_solute-bd_prot1"/>
</dbReference>
<evidence type="ECO:0008006" key="5">
    <source>
        <dbReference type="Google" id="ProtNLM"/>
    </source>
</evidence>
<evidence type="ECO:0000313" key="4">
    <source>
        <dbReference type="Proteomes" id="UP000195043"/>
    </source>
</evidence>
<protein>
    <recommendedName>
        <fullName evidence="5">Extracellular solute-binding protein</fullName>
    </recommendedName>
</protein>
<keyword evidence="1 2" id="KW-0732">Signal</keyword>
<organism evidence="3 4">
    <name type="scientific">Candidatus Enterococcus testudinis</name>
    <dbReference type="NCBI Taxonomy" id="1834191"/>
    <lineage>
        <taxon>Bacteria</taxon>
        <taxon>Bacillati</taxon>
        <taxon>Bacillota</taxon>
        <taxon>Bacilli</taxon>
        <taxon>Lactobacillales</taxon>
        <taxon>Enterococcaceae</taxon>
        <taxon>Enterococcus</taxon>
    </lineage>
</organism>
<dbReference type="Proteomes" id="UP000195043">
    <property type="component" value="Unassembled WGS sequence"/>
</dbReference>
<comment type="caution">
    <text evidence="3">The sequence shown here is derived from an EMBL/GenBank/DDBJ whole genome shotgun (WGS) entry which is preliminary data.</text>
</comment>
<dbReference type="EMBL" id="NGKU01000001">
    <property type="protein sequence ID" value="OTN75273.1"/>
    <property type="molecule type" value="Genomic_DNA"/>
</dbReference>
<evidence type="ECO:0000313" key="3">
    <source>
        <dbReference type="EMBL" id="OTN75273.1"/>
    </source>
</evidence>
<dbReference type="OrthoDB" id="9787283at2"/>
<sequence>MLEKKWSKLLLSVGLLGILAACGNEEPDADQSSNESDNTSFKISTVRWADWGDDFTKGFLEEAEENAGIQIDWDIHLSADWGDRKSVLMAGGDLPDAFLGSITFTDAEIAQNQDVFIPLEDLIEENMPNLSKIMESDPKLKAMITSPDGHIYSLPKKLPMRPLIANQMFINQTWLDNLGLDMPDTYEEFIDVLVAFNEGDANGNGNLNDEIPYGVGNFSETFSFILPFDNRLGADNTYEMSLKDEQPVYLRTEESYRDGIAWMSEAYQKGLIDPELFTADTSMSDAKRMNKDVSLVGVAAGWTADATFGLHAEEYVALPPLVGPDGNRYVISDPDHYNYGRNEFMVTTSCENPAELLKWADQFYTDDASIQTFYGSFGIGVEKDGDQYTVLPPQGDTSADEWAWINSLRDFGPKYVEEGFNDRVTIDETQGDGLKLALDSEINEYALPAFPNVMYSQEELTRLSALYVDISSYASQTAAKWIVEGGVEEEWDGYLKQLEAMGIDEFMQIQQEAFDRYNAALN</sequence>
<proteinExistence type="predicted"/>
<dbReference type="PANTHER" id="PTHR43649">
    <property type="entry name" value="ARABINOSE-BINDING PROTEIN-RELATED"/>
    <property type="match status" value="1"/>
</dbReference>